<dbReference type="InterPro" id="IPR013785">
    <property type="entry name" value="Aldolase_TIM"/>
</dbReference>
<dbReference type="PROSITE" id="PS51918">
    <property type="entry name" value="RADICAL_SAM"/>
    <property type="match status" value="1"/>
</dbReference>
<evidence type="ECO:0000256" key="1">
    <source>
        <dbReference type="ARBA" id="ARBA00001966"/>
    </source>
</evidence>
<reference evidence="9 10" key="1">
    <citation type="submission" date="2019-02" db="EMBL/GenBank/DDBJ databases">
        <title>Deep-cultivation of Planctomycetes and their phenomic and genomic characterization uncovers novel biology.</title>
        <authorList>
            <person name="Wiegand S."/>
            <person name="Jogler M."/>
            <person name="Boedeker C."/>
            <person name="Pinto D."/>
            <person name="Vollmers J."/>
            <person name="Rivas-Marin E."/>
            <person name="Kohn T."/>
            <person name="Peeters S.H."/>
            <person name="Heuer A."/>
            <person name="Rast P."/>
            <person name="Oberbeckmann S."/>
            <person name="Bunk B."/>
            <person name="Jeske O."/>
            <person name="Meyerdierks A."/>
            <person name="Storesund J.E."/>
            <person name="Kallscheuer N."/>
            <person name="Luecker S."/>
            <person name="Lage O.M."/>
            <person name="Pohl T."/>
            <person name="Merkel B.J."/>
            <person name="Hornburger P."/>
            <person name="Mueller R.-W."/>
            <person name="Bruemmer F."/>
            <person name="Labrenz M."/>
            <person name="Spormann A.M."/>
            <person name="Op den Camp H."/>
            <person name="Overmann J."/>
            <person name="Amann R."/>
            <person name="Jetten M.S.M."/>
            <person name="Mascher T."/>
            <person name="Medema M.H."/>
            <person name="Devos D.P."/>
            <person name="Kaster A.-K."/>
            <person name="Ovreas L."/>
            <person name="Rohde M."/>
            <person name="Galperin M.Y."/>
            <person name="Jogler C."/>
        </authorList>
    </citation>
    <scope>NUCLEOTIDE SEQUENCE [LARGE SCALE GENOMIC DNA]</scope>
    <source>
        <strain evidence="9 10">Pla110</strain>
    </source>
</reference>
<dbReference type="CDD" id="cd01335">
    <property type="entry name" value="Radical_SAM"/>
    <property type="match status" value="1"/>
</dbReference>
<dbReference type="GO" id="GO:0016491">
    <property type="term" value="F:oxidoreductase activity"/>
    <property type="evidence" value="ECO:0007669"/>
    <property type="project" value="UniProtKB-KW"/>
</dbReference>
<protein>
    <submittedName>
        <fullName evidence="9">Anaerobic sulfatase-maturating enzyme</fullName>
        <ecNumber evidence="9">1.1.99.-</ecNumber>
    </submittedName>
</protein>
<dbReference type="SFLD" id="SFLDG01072">
    <property type="entry name" value="dehydrogenase_like"/>
    <property type="match status" value="1"/>
</dbReference>
<dbReference type="Pfam" id="PF13186">
    <property type="entry name" value="SPASM"/>
    <property type="match status" value="1"/>
</dbReference>
<dbReference type="EMBL" id="CP036281">
    <property type="protein sequence ID" value="QDU81392.1"/>
    <property type="molecule type" value="Genomic_DNA"/>
</dbReference>
<dbReference type="InterPro" id="IPR004027">
    <property type="entry name" value="SEC_C_motif"/>
</dbReference>
<keyword evidence="5" id="KW-0408">Iron</keyword>
<dbReference type="EC" id="1.1.99.-" evidence="9"/>
<evidence type="ECO:0000256" key="3">
    <source>
        <dbReference type="ARBA" id="ARBA00022691"/>
    </source>
</evidence>
<keyword evidence="6" id="KW-0411">Iron-sulfur</keyword>
<dbReference type="SFLD" id="SFLDS00029">
    <property type="entry name" value="Radical_SAM"/>
    <property type="match status" value="1"/>
</dbReference>
<evidence type="ECO:0000313" key="10">
    <source>
        <dbReference type="Proteomes" id="UP000317178"/>
    </source>
</evidence>
<dbReference type="GO" id="GO:0051539">
    <property type="term" value="F:4 iron, 4 sulfur cluster binding"/>
    <property type="evidence" value="ECO:0007669"/>
    <property type="project" value="UniProtKB-KW"/>
</dbReference>
<dbReference type="CDD" id="cd21120">
    <property type="entry name" value="SPASM_anSME"/>
    <property type="match status" value="1"/>
</dbReference>
<keyword evidence="3" id="KW-0949">S-adenosyl-L-methionine</keyword>
<comment type="cofactor">
    <cofactor evidence="1">
        <name>[4Fe-4S] cluster</name>
        <dbReference type="ChEBI" id="CHEBI:49883"/>
    </cofactor>
</comment>
<dbReference type="SUPFAM" id="SSF103642">
    <property type="entry name" value="Sec-C motif"/>
    <property type="match status" value="1"/>
</dbReference>
<feature type="domain" description="Radical SAM core" evidence="8">
    <location>
        <begin position="5"/>
        <end position="238"/>
    </location>
</feature>
<dbReference type="InterPro" id="IPR058240">
    <property type="entry name" value="rSAM_sf"/>
</dbReference>
<dbReference type="AlphaFoldDB" id="A0A518CQ80"/>
<dbReference type="RefSeq" id="WP_144996696.1">
    <property type="nucleotide sequence ID" value="NZ_CP036281.1"/>
</dbReference>
<name>A0A518CQ80_9PLAN</name>
<evidence type="ECO:0000313" key="9">
    <source>
        <dbReference type="EMBL" id="QDU81392.1"/>
    </source>
</evidence>
<dbReference type="NCBIfam" id="TIGR03942">
    <property type="entry name" value="sulfatase_rSAM"/>
    <property type="match status" value="1"/>
</dbReference>
<dbReference type="SFLD" id="SFLDG01386">
    <property type="entry name" value="main_SPASM_domain-containing"/>
    <property type="match status" value="1"/>
</dbReference>
<dbReference type="KEGG" id="plon:Pla110_31330"/>
<dbReference type="InterPro" id="IPR034491">
    <property type="entry name" value="Anaerob_Ser_sulfatase-maturase"/>
</dbReference>
<dbReference type="Gene3D" id="3.20.20.70">
    <property type="entry name" value="Aldolase class I"/>
    <property type="match status" value="1"/>
</dbReference>
<keyword evidence="4" id="KW-0479">Metal-binding</keyword>
<comment type="similarity">
    <text evidence="7">Belongs to the radical SAM superfamily. Anaerobic sulfatase-maturating enzyme family.</text>
</comment>
<dbReference type="Gene3D" id="3.10.450.50">
    <property type="match status" value="1"/>
</dbReference>
<keyword evidence="9" id="KW-0560">Oxidoreductase</keyword>
<keyword evidence="2" id="KW-0004">4Fe-4S</keyword>
<evidence type="ECO:0000259" key="8">
    <source>
        <dbReference type="PROSITE" id="PS51918"/>
    </source>
</evidence>
<dbReference type="InterPro" id="IPR007197">
    <property type="entry name" value="rSAM"/>
</dbReference>
<dbReference type="InterPro" id="IPR023867">
    <property type="entry name" value="Sulphatase_maturase_rSAM"/>
</dbReference>
<dbReference type="PANTHER" id="PTHR43273:SF3">
    <property type="entry name" value="ANAEROBIC SULFATASE-MATURATING ENZYME HOMOLOG ASLB-RELATED"/>
    <property type="match status" value="1"/>
</dbReference>
<dbReference type="NCBIfam" id="TIGR04085">
    <property type="entry name" value="rSAM_more_4Fe4S"/>
    <property type="match status" value="1"/>
</dbReference>
<evidence type="ECO:0000256" key="6">
    <source>
        <dbReference type="ARBA" id="ARBA00023014"/>
    </source>
</evidence>
<dbReference type="Pfam" id="PF02810">
    <property type="entry name" value="SEC-C"/>
    <property type="match status" value="1"/>
</dbReference>
<dbReference type="InterPro" id="IPR047207">
    <property type="entry name" value="SPASM_anSME"/>
</dbReference>
<evidence type="ECO:0000256" key="2">
    <source>
        <dbReference type="ARBA" id="ARBA00022485"/>
    </source>
</evidence>
<dbReference type="SUPFAM" id="SSF102114">
    <property type="entry name" value="Radical SAM enzymes"/>
    <property type="match status" value="1"/>
</dbReference>
<dbReference type="InterPro" id="IPR023885">
    <property type="entry name" value="4Fe4S-binding_SPASM_dom"/>
</dbReference>
<evidence type="ECO:0000256" key="4">
    <source>
        <dbReference type="ARBA" id="ARBA00022723"/>
    </source>
</evidence>
<gene>
    <name evidence="9" type="primary">chuR</name>
    <name evidence="9" type="ORF">Pla110_31330</name>
</gene>
<dbReference type="Proteomes" id="UP000317178">
    <property type="component" value="Chromosome"/>
</dbReference>
<keyword evidence="10" id="KW-1185">Reference proteome</keyword>
<accession>A0A518CQ80</accession>
<evidence type="ECO:0000256" key="7">
    <source>
        <dbReference type="ARBA" id="ARBA00023601"/>
    </source>
</evidence>
<evidence type="ECO:0000256" key="5">
    <source>
        <dbReference type="ARBA" id="ARBA00023004"/>
    </source>
</evidence>
<dbReference type="GO" id="GO:0046872">
    <property type="term" value="F:metal ion binding"/>
    <property type="evidence" value="ECO:0007669"/>
    <property type="project" value="UniProtKB-KW"/>
</dbReference>
<dbReference type="SFLD" id="SFLDF00285">
    <property type="entry name" value="anaerobic_Ser-type_sulfatase-m"/>
    <property type="match status" value="1"/>
</dbReference>
<organism evidence="9 10">
    <name type="scientific">Polystyrenella longa</name>
    <dbReference type="NCBI Taxonomy" id="2528007"/>
    <lineage>
        <taxon>Bacteria</taxon>
        <taxon>Pseudomonadati</taxon>
        <taxon>Planctomycetota</taxon>
        <taxon>Planctomycetia</taxon>
        <taxon>Planctomycetales</taxon>
        <taxon>Planctomycetaceae</taxon>
        <taxon>Polystyrenella</taxon>
    </lineage>
</organism>
<dbReference type="PANTHER" id="PTHR43273">
    <property type="entry name" value="ANAEROBIC SULFATASE-MATURATING ENZYME HOMOLOG ASLB-RELATED"/>
    <property type="match status" value="1"/>
</dbReference>
<dbReference type="Pfam" id="PF04055">
    <property type="entry name" value="Radical_SAM"/>
    <property type="match status" value="1"/>
</dbReference>
<sequence length="463" mass="52708">MTVIPFEHQGLHVMVKPIGPICNLDCEYCYYLRKEELYPSGERWRMSLELLESFIEQYFAAQPAEIPEVTFAWQGGEPTLLGLDFFEAVVRVQKKHAPPGLQYANTLQTNGVLLTDEWCQFFKRENFLIGISIDGPAEVHDHYRYDKKGNPTFEKVMQGLHLLKSNEVEFNVLVVVNRVNARLGKKVYTYLRDNGAEHIQFIPIVEKENQEQTEVERIESEQKQECELHPWGKHVSERSVLPEQYGQFLVDVFDEWSRRDIGKVFVQIFDQALSAWMGYEPGLCIFRKKCGRALALEHNGDLYSCDHFVDPDWKLGNIQETLLPVLANSERQEQFGSDKEKTLPPFCRECEVRFVCNGGCPKNRFISTPSGEDGLNYLCAGYKQFFNHIDPVMKAMVGEIKADRSPANVMQMKRNSGKSQRASAKSTVGKPAVIQGMAPGQLPGRNDPCTCGSGRKFKKCCGA</sequence>
<dbReference type="SFLD" id="SFLDG01067">
    <property type="entry name" value="SPASM/twitch_domain_containing"/>
    <property type="match status" value="1"/>
</dbReference>
<proteinExistence type="inferred from homology"/>
<dbReference type="SFLD" id="SFLDG01384">
    <property type="entry name" value="thioether_bond_formation_requi"/>
    <property type="match status" value="1"/>
</dbReference>
<dbReference type="OrthoDB" id="9808591at2"/>